<dbReference type="EMBL" id="BMAW01106681">
    <property type="protein sequence ID" value="GFT25555.1"/>
    <property type="molecule type" value="Genomic_DNA"/>
</dbReference>
<keyword evidence="2" id="KW-1185">Reference proteome</keyword>
<proteinExistence type="predicted"/>
<dbReference type="Proteomes" id="UP000887013">
    <property type="component" value="Unassembled WGS sequence"/>
</dbReference>
<accession>A0A8X6NPY0</accession>
<dbReference type="AlphaFoldDB" id="A0A8X6NPY0"/>
<reference evidence="1" key="1">
    <citation type="submission" date="2020-08" db="EMBL/GenBank/DDBJ databases">
        <title>Multicomponent nature underlies the extraordinary mechanical properties of spider dragline silk.</title>
        <authorList>
            <person name="Kono N."/>
            <person name="Nakamura H."/>
            <person name="Mori M."/>
            <person name="Yoshida Y."/>
            <person name="Ohtoshi R."/>
            <person name="Malay A.D."/>
            <person name="Moran D.A.P."/>
            <person name="Tomita M."/>
            <person name="Numata K."/>
            <person name="Arakawa K."/>
        </authorList>
    </citation>
    <scope>NUCLEOTIDE SEQUENCE</scope>
</reference>
<protein>
    <submittedName>
        <fullName evidence="1">Uncharacterized protein</fullName>
    </submittedName>
</protein>
<evidence type="ECO:0000313" key="1">
    <source>
        <dbReference type="EMBL" id="GFT25555.1"/>
    </source>
</evidence>
<sequence length="114" mass="13044">MTGLHIFQPVLCLLYLKTKQCTNAFEYNHHFLTGRMRIPPRDVVPETKYPVCQILVPPPFIGIWLFPGHLTLGGNNGPMGELHDRSSQNYFLLRAMLRRMLFQETGGFPGSSRN</sequence>
<comment type="caution">
    <text evidence="1">The sequence shown here is derived from an EMBL/GenBank/DDBJ whole genome shotgun (WGS) entry which is preliminary data.</text>
</comment>
<organism evidence="1 2">
    <name type="scientific">Nephila pilipes</name>
    <name type="common">Giant wood spider</name>
    <name type="synonym">Nephila maculata</name>
    <dbReference type="NCBI Taxonomy" id="299642"/>
    <lineage>
        <taxon>Eukaryota</taxon>
        <taxon>Metazoa</taxon>
        <taxon>Ecdysozoa</taxon>
        <taxon>Arthropoda</taxon>
        <taxon>Chelicerata</taxon>
        <taxon>Arachnida</taxon>
        <taxon>Araneae</taxon>
        <taxon>Araneomorphae</taxon>
        <taxon>Entelegynae</taxon>
        <taxon>Araneoidea</taxon>
        <taxon>Nephilidae</taxon>
        <taxon>Nephila</taxon>
    </lineage>
</organism>
<name>A0A8X6NPY0_NEPPI</name>
<gene>
    <name evidence="1" type="ORF">NPIL_59951</name>
</gene>
<evidence type="ECO:0000313" key="2">
    <source>
        <dbReference type="Proteomes" id="UP000887013"/>
    </source>
</evidence>